<dbReference type="AlphaFoldDB" id="A0A066Z2P1"/>
<evidence type="ECO:0000313" key="2">
    <source>
        <dbReference type="Proteomes" id="UP000027178"/>
    </source>
</evidence>
<dbReference type="PATRIC" id="fig|1348663.4.peg.105"/>
<gene>
    <name evidence="1" type="ORF">KCH_01250</name>
</gene>
<sequence>MVAGGTARLLVGNSGEAPLELTVEPWADTCWIPPGRTFAVVTHSAEEEALWPGAVRPHEPFEVDHRPDSVTVWPYGSCYHLTDELGVPVEAADWDCPQGPPAC</sequence>
<keyword evidence="2" id="KW-1185">Reference proteome</keyword>
<reference evidence="1 2" key="1">
    <citation type="submission" date="2014-05" db="EMBL/GenBank/DDBJ databases">
        <title>Draft Genome Sequence of Kitasatospora cheerisanensis KCTC 2395.</title>
        <authorList>
            <person name="Nam D.H."/>
        </authorList>
    </citation>
    <scope>NUCLEOTIDE SEQUENCE [LARGE SCALE GENOMIC DNA]</scope>
    <source>
        <strain evidence="1 2">KCTC 2395</strain>
    </source>
</reference>
<proteinExistence type="predicted"/>
<evidence type="ECO:0000313" key="1">
    <source>
        <dbReference type="EMBL" id="KDN88048.1"/>
    </source>
</evidence>
<dbReference type="eggNOG" id="ENOG50307ZG">
    <property type="taxonomic scope" value="Bacteria"/>
</dbReference>
<name>A0A066Z2P1_9ACTN</name>
<protein>
    <submittedName>
        <fullName evidence="1">Uncharacterized protein</fullName>
    </submittedName>
</protein>
<dbReference type="OrthoDB" id="4329452at2"/>
<dbReference type="Proteomes" id="UP000027178">
    <property type="component" value="Unassembled WGS sequence"/>
</dbReference>
<comment type="caution">
    <text evidence="1">The sequence shown here is derived from an EMBL/GenBank/DDBJ whole genome shotgun (WGS) entry which is preliminary data.</text>
</comment>
<organism evidence="1 2">
    <name type="scientific">Kitasatospora cheerisanensis KCTC 2395</name>
    <dbReference type="NCBI Taxonomy" id="1348663"/>
    <lineage>
        <taxon>Bacteria</taxon>
        <taxon>Bacillati</taxon>
        <taxon>Actinomycetota</taxon>
        <taxon>Actinomycetes</taxon>
        <taxon>Kitasatosporales</taxon>
        <taxon>Streptomycetaceae</taxon>
        <taxon>Kitasatospora</taxon>
    </lineage>
</organism>
<dbReference type="RefSeq" id="WP_035858037.1">
    <property type="nucleotide sequence ID" value="NZ_KK853997.1"/>
</dbReference>
<accession>A0A066Z2P1</accession>
<dbReference type="EMBL" id="JNBY01000007">
    <property type="protein sequence ID" value="KDN88048.1"/>
    <property type="molecule type" value="Genomic_DNA"/>
</dbReference>
<dbReference type="HOGENOM" id="CLU_2156857_0_0_11"/>